<comment type="similarity">
    <text evidence="5">Belongs to the BI1 family.</text>
</comment>
<dbReference type="EMBL" id="CM007899">
    <property type="protein sequence ID" value="OTG09912.1"/>
    <property type="molecule type" value="Genomic_DNA"/>
</dbReference>
<name>A0A251TFP8_HELAN</name>
<dbReference type="InterPro" id="IPR006214">
    <property type="entry name" value="Bax_inhibitor_1-related"/>
</dbReference>
<feature type="transmembrane region" description="Helical" evidence="5">
    <location>
        <begin position="38"/>
        <end position="59"/>
    </location>
</feature>
<evidence type="ECO:0000256" key="5">
    <source>
        <dbReference type="RuleBase" id="RU004379"/>
    </source>
</evidence>
<dbReference type="Proteomes" id="UP000215914">
    <property type="component" value="Chromosome 10"/>
</dbReference>
<evidence type="ECO:0000256" key="2">
    <source>
        <dbReference type="ARBA" id="ARBA00022692"/>
    </source>
</evidence>
<evidence type="ECO:0000256" key="1">
    <source>
        <dbReference type="ARBA" id="ARBA00004141"/>
    </source>
</evidence>
<feature type="transmembrane region" description="Helical" evidence="5">
    <location>
        <begin position="130"/>
        <end position="149"/>
    </location>
</feature>
<keyword evidence="9" id="KW-1185">Reference proteome</keyword>
<feature type="transmembrane region" description="Helical" evidence="5">
    <location>
        <begin position="161"/>
        <end position="181"/>
    </location>
</feature>
<dbReference type="OrthoDB" id="7933078at2759"/>
<evidence type="ECO:0000256" key="3">
    <source>
        <dbReference type="ARBA" id="ARBA00022989"/>
    </source>
</evidence>
<dbReference type="Gramene" id="mRNA:HanXRQr2_Chr10g0423771">
    <property type="protein sequence ID" value="mRNA:HanXRQr2_Chr10g0423771"/>
    <property type="gene ID" value="HanXRQr2_Chr10g0423771"/>
</dbReference>
<dbReference type="GO" id="GO:0030968">
    <property type="term" value="P:endoplasmic reticulum unfolded protein response"/>
    <property type="evidence" value="ECO:0000318"/>
    <property type="project" value="GO_Central"/>
</dbReference>
<organism evidence="8 9">
    <name type="scientific">Helianthus annuus</name>
    <name type="common">Common sunflower</name>
    <dbReference type="NCBI Taxonomy" id="4232"/>
    <lineage>
        <taxon>Eukaryota</taxon>
        <taxon>Viridiplantae</taxon>
        <taxon>Streptophyta</taxon>
        <taxon>Embryophyta</taxon>
        <taxon>Tracheophyta</taxon>
        <taxon>Spermatophyta</taxon>
        <taxon>Magnoliopsida</taxon>
        <taxon>eudicotyledons</taxon>
        <taxon>Gunneridae</taxon>
        <taxon>Pentapetalae</taxon>
        <taxon>asterids</taxon>
        <taxon>campanulids</taxon>
        <taxon>Asterales</taxon>
        <taxon>Asteraceae</taxon>
        <taxon>Asteroideae</taxon>
        <taxon>Heliantheae alliance</taxon>
        <taxon>Heliantheae</taxon>
        <taxon>Helianthus</taxon>
    </lineage>
</organism>
<keyword evidence="3 5" id="KW-1133">Transmembrane helix</keyword>
<dbReference type="GO" id="GO:0005262">
    <property type="term" value="F:calcium channel activity"/>
    <property type="evidence" value="ECO:0000318"/>
    <property type="project" value="GO_Central"/>
</dbReference>
<evidence type="ECO:0000313" key="7">
    <source>
        <dbReference type="EMBL" id="OTG09912.1"/>
    </source>
</evidence>
<feature type="transmembrane region" description="Helical" evidence="5">
    <location>
        <begin position="103"/>
        <end position="124"/>
    </location>
</feature>
<keyword evidence="2 5" id="KW-0812">Transmembrane</keyword>
<reference evidence="6 9" key="1">
    <citation type="journal article" date="2017" name="Nature">
        <title>The sunflower genome provides insights into oil metabolism, flowering and Asterid evolution.</title>
        <authorList>
            <person name="Badouin H."/>
            <person name="Gouzy J."/>
            <person name="Grassa C.J."/>
            <person name="Murat F."/>
            <person name="Staton S.E."/>
            <person name="Cottret L."/>
            <person name="Lelandais-Briere C."/>
            <person name="Owens G.L."/>
            <person name="Carrere S."/>
            <person name="Mayjonade B."/>
            <person name="Legrand L."/>
            <person name="Gill N."/>
            <person name="Kane N.C."/>
            <person name="Bowers J.E."/>
            <person name="Hubner S."/>
            <person name="Bellec A."/>
            <person name="Berard A."/>
            <person name="Berges H."/>
            <person name="Blanchet N."/>
            <person name="Boniface M.C."/>
            <person name="Brunel D."/>
            <person name="Catrice O."/>
            <person name="Chaidir N."/>
            <person name="Claudel C."/>
            <person name="Donnadieu C."/>
            <person name="Faraut T."/>
            <person name="Fievet G."/>
            <person name="Helmstetter N."/>
            <person name="King M."/>
            <person name="Knapp S.J."/>
            <person name="Lai Z."/>
            <person name="Le Paslier M.C."/>
            <person name="Lippi Y."/>
            <person name="Lorenzon L."/>
            <person name="Mandel J.R."/>
            <person name="Marage G."/>
            <person name="Marchand G."/>
            <person name="Marquand E."/>
            <person name="Bret-Mestries E."/>
            <person name="Morien E."/>
            <person name="Nambeesan S."/>
            <person name="Nguyen T."/>
            <person name="Pegot-Espagnet P."/>
            <person name="Pouilly N."/>
            <person name="Raftis F."/>
            <person name="Sallet E."/>
            <person name="Schiex T."/>
            <person name="Thomas J."/>
            <person name="Vandecasteele C."/>
            <person name="Vares D."/>
            <person name="Vear F."/>
            <person name="Vautrin S."/>
            <person name="Crespi M."/>
            <person name="Mangin B."/>
            <person name="Burke J.M."/>
            <person name="Salse J."/>
            <person name="Munos S."/>
            <person name="Vincourt P."/>
            <person name="Rieseberg L.H."/>
            <person name="Langlade N.B."/>
        </authorList>
    </citation>
    <scope>NUCLEOTIDE SEQUENCE [LARGE SCALE GENOMIC DNA]</scope>
    <source>
        <strain evidence="9">cv. SF193</strain>
        <tissue evidence="6">Leaves</tissue>
    </source>
</reference>
<comment type="subcellular location">
    <subcellularLocation>
        <location evidence="1">Membrane</location>
        <topology evidence="1">Multi-pass membrane protein</topology>
    </subcellularLocation>
</comment>
<feature type="transmembrane region" description="Helical" evidence="5">
    <location>
        <begin position="71"/>
        <end position="91"/>
    </location>
</feature>
<dbReference type="EMBL" id="CM007899">
    <property type="protein sequence ID" value="OTG09928.1"/>
    <property type="molecule type" value="Genomic_DNA"/>
</dbReference>
<keyword evidence="4 5" id="KW-0472">Membrane</keyword>
<gene>
    <name evidence="7" type="ORF">HannXRQ_Chr10g0281761</name>
    <name evidence="8" type="ORF">HannXRQ_Chr10g0281921</name>
    <name evidence="6" type="ORF">HanXRQr2_Chr10g0423771</name>
</gene>
<evidence type="ECO:0000313" key="6">
    <source>
        <dbReference type="EMBL" id="KAF5785027.1"/>
    </source>
</evidence>
<dbReference type="AlphaFoldDB" id="A0A251TFP8"/>
<protein>
    <submittedName>
        <fullName evidence="8">Putative bax inhibitor 1-related protein</fullName>
    </submittedName>
</protein>
<dbReference type="GO" id="GO:0016020">
    <property type="term" value="C:membrane"/>
    <property type="evidence" value="ECO:0000318"/>
    <property type="project" value="GO_Central"/>
</dbReference>
<accession>A0A251TFP8</accession>
<dbReference type="EMBL" id="MNCJ02000325">
    <property type="protein sequence ID" value="KAF5785027.1"/>
    <property type="molecule type" value="Genomic_DNA"/>
</dbReference>
<reference evidence="6" key="3">
    <citation type="submission" date="2020-06" db="EMBL/GenBank/DDBJ databases">
        <title>Helianthus annuus Genome sequencing and assembly Release 2.</title>
        <authorList>
            <person name="Gouzy J."/>
            <person name="Langlade N."/>
            <person name="Munos S."/>
        </authorList>
    </citation>
    <scope>NUCLEOTIDE SEQUENCE</scope>
    <source>
        <tissue evidence="6">Leaves</tissue>
    </source>
</reference>
<dbReference type="Pfam" id="PF01027">
    <property type="entry name" value="Bax1-I"/>
    <property type="match status" value="1"/>
</dbReference>
<feature type="transmembrane region" description="Helical" evidence="5">
    <location>
        <begin position="187"/>
        <end position="205"/>
    </location>
</feature>
<reference evidence="8" key="2">
    <citation type="submission" date="2017-02" db="EMBL/GenBank/DDBJ databases">
        <title>Sunflower complete genome.</title>
        <authorList>
            <person name="Langlade N."/>
            <person name="Munos S."/>
        </authorList>
    </citation>
    <scope>NUCLEOTIDE SEQUENCE [LARGE SCALE GENOMIC DNA]</scope>
    <source>
        <tissue evidence="8">Leaves</tissue>
    </source>
</reference>
<dbReference type="PANTHER" id="PTHR23291">
    <property type="entry name" value="BAX INHIBITOR-RELATED"/>
    <property type="match status" value="1"/>
</dbReference>
<dbReference type="PANTHER" id="PTHR23291:SF31">
    <property type="entry name" value="PROTEIN LIFEGUARD 4"/>
    <property type="match status" value="1"/>
</dbReference>
<sequence length="244" mass="27093">MTNEPPIAKTDLETGPTGALYPTMSESPELRWSFIRRIYSIVAVQLLLTIAVATVVTLYHPIVNFLTTTRGGVVCFLLLFITPIIISWPLYHYRQRHPVNFVLLGIQTVSLAFVVGLACALTSGKMILESAILTTVVVMSLTLYTFWAAKSGSDFKFLGPFLFASLMVLLAFGLIQILYPLGSLSVMIYGCLSAIIFCAYLVYDTDNLIKRYTYDDYIWAAVSLYLDVINVFMAFLTVFSAADG</sequence>
<evidence type="ECO:0000313" key="9">
    <source>
        <dbReference type="Proteomes" id="UP000215914"/>
    </source>
</evidence>
<dbReference type="OMA" id="TEAXLLA"/>
<evidence type="ECO:0000256" key="4">
    <source>
        <dbReference type="ARBA" id="ARBA00023136"/>
    </source>
</evidence>
<evidence type="ECO:0000313" key="8">
    <source>
        <dbReference type="EMBL" id="OTG09928.1"/>
    </source>
</evidence>
<feature type="transmembrane region" description="Helical" evidence="5">
    <location>
        <begin position="217"/>
        <end position="242"/>
    </location>
</feature>
<proteinExistence type="inferred from homology"/>